<feature type="compositionally biased region" description="Polar residues" evidence="1">
    <location>
        <begin position="412"/>
        <end position="426"/>
    </location>
</feature>
<comment type="caution">
    <text evidence="2">The sequence shown here is derived from an EMBL/GenBank/DDBJ whole genome shotgun (WGS) entry which is preliminary data.</text>
</comment>
<reference evidence="3 4" key="2">
    <citation type="submission" date="2024-05" db="EMBL/GenBank/DDBJ databases">
        <authorList>
            <person name="Chen Y."/>
            <person name="Shah S."/>
            <person name="Dougan E. K."/>
            <person name="Thang M."/>
            <person name="Chan C."/>
        </authorList>
    </citation>
    <scope>NUCLEOTIDE SEQUENCE [LARGE SCALE GENOMIC DNA]</scope>
</reference>
<sequence length="955" mass="105867">MSRLASSSTLLEGMEAVKFAKGDPSRKRGKEELEEMIRVKRERVEALRRKLSNQPSLTGPAPTEPGAPHVGQDNGKFNAGVADTCPETLATSSESGKSVFQDAQSRQQSMDFSPVGDTAPVLEAPQPVPPVAPSEKGDDPAPTTPEETAPGTPKRLRRYFKPKRGELKCSKDALAMYKTADGRKELQRLLKEHGDFGTLEIQIAKKNIKTEKKAQQGGWYSKGKMCDKAWEWARTHKRIRCNPVHGEEEINVILTETYELEDVNLEETNRSGSFQVEDEAGSLLESDLPSIGDTAPSGGDGGAPSQGTTAAAVVQGKSVMSFKDKRDELNKHYVQCTKLDVALNGMLQRAKSVVDPSAASEKPKGPRSSSAKGDGASKSSKSPKSSKGKAKTPKVPKVKKAHGKKKDPKTAEPTNGEQLPKMSSNKPGRRRRAYDEKISDMASYARSEKNLSNASRNLNGLIHRKNKTLGVRITSVLTPIRVSRRRRVQQRPWPVLHLADWLETGFKSPYAGFYFLGGLKLNNLVEVESLLSDFWEKHSSVEGNKPAIPSRTIPILVHGDEGRGQAKRPLLVVSFQPIIGWTGADNMYAPDGASLQCLMESMVENINKLYTEGFQVNLNGQCLTFYIQYLGCKGDWPWLRSCYRLETGYKSHRICHRCPAGDWYNFSASASIRSWPKDGEVDSPFKTGDKAAIRNIVPGGDDPYMIKIDIAHTYAICGYGKDDLASIIVFLSCRCLLFGGRKIEDQLDNAFQSFNNWCIVNKKTTSITSFDYQTLKITSLQEYPRGLGKGFDTALLGAWMGHFLGSLADDGVPDNYKELFRVMRWGLDATNGFFRTIYCGKLWLSRSEAIRAVEHGWNMLEAYGGCARLSSSLGWRLWYVRPKLHMMSHVVTHGGSKPYSPNTVQIPIPRYLILMGAKSRLGVCPGQRKRPMDPQPPESRTYFLLLLSLQHPNGV</sequence>
<dbReference type="EMBL" id="CAMXCT020000183">
    <property type="protein sequence ID" value="CAL1128522.1"/>
    <property type="molecule type" value="Genomic_DNA"/>
</dbReference>
<dbReference type="EMBL" id="CAMXCT010000183">
    <property type="protein sequence ID" value="CAI3975147.1"/>
    <property type="molecule type" value="Genomic_DNA"/>
</dbReference>
<evidence type="ECO:0000256" key="1">
    <source>
        <dbReference type="SAM" id="MobiDB-lite"/>
    </source>
</evidence>
<evidence type="ECO:0000313" key="4">
    <source>
        <dbReference type="Proteomes" id="UP001152797"/>
    </source>
</evidence>
<name>A0A9P1BKS0_9DINO</name>
<feature type="compositionally biased region" description="Low complexity" evidence="1">
    <location>
        <begin position="368"/>
        <end position="383"/>
    </location>
</feature>
<feature type="region of interest" description="Disordered" evidence="1">
    <location>
        <begin position="286"/>
        <end position="310"/>
    </location>
</feature>
<gene>
    <name evidence="2" type="ORF">C1SCF055_LOCUS3504</name>
</gene>
<dbReference type="AlphaFoldDB" id="A0A9P1BKS0"/>
<feature type="region of interest" description="Disordered" evidence="1">
    <location>
        <begin position="353"/>
        <end position="432"/>
    </location>
</feature>
<evidence type="ECO:0000313" key="3">
    <source>
        <dbReference type="EMBL" id="CAL4762459.1"/>
    </source>
</evidence>
<feature type="compositionally biased region" description="Low complexity" evidence="1">
    <location>
        <begin position="140"/>
        <end position="153"/>
    </location>
</feature>
<feature type="compositionally biased region" description="Basic residues" evidence="1">
    <location>
        <begin position="384"/>
        <end position="407"/>
    </location>
</feature>
<evidence type="ECO:0000313" key="2">
    <source>
        <dbReference type="EMBL" id="CAI3975147.1"/>
    </source>
</evidence>
<feature type="compositionally biased region" description="Polar residues" evidence="1">
    <location>
        <begin position="89"/>
        <end position="111"/>
    </location>
</feature>
<reference evidence="2" key="1">
    <citation type="submission" date="2022-10" db="EMBL/GenBank/DDBJ databases">
        <authorList>
            <person name="Chen Y."/>
            <person name="Dougan E. K."/>
            <person name="Chan C."/>
            <person name="Rhodes N."/>
            <person name="Thang M."/>
        </authorList>
    </citation>
    <scope>NUCLEOTIDE SEQUENCE</scope>
</reference>
<accession>A0A9P1BKS0</accession>
<proteinExistence type="predicted"/>
<protein>
    <submittedName>
        <fullName evidence="2">Uncharacterized protein</fullName>
    </submittedName>
</protein>
<dbReference type="EMBL" id="CAMXCT030000183">
    <property type="protein sequence ID" value="CAL4762459.1"/>
    <property type="molecule type" value="Genomic_DNA"/>
</dbReference>
<organism evidence="2">
    <name type="scientific">Cladocopium goreaui</name>
    <dbReference type="NCBI Taxonomy" id="2562237"/>
    <lineage>
        <taxon>Eukaryota</taxon>
        <taxon>Sar</taxon>
        <taxon>Alveolata</taxon>
        <taxon>Dinophyceae</taxon>
        <taxon>Suessiales</taxon>
        <taxon>Symbiodiniaceae</taxon>
        <taxon>Cladocopium</taxon>
    </lineage>
</organism>
<feature type="region of interest" description="Disordered" evidence="1">
    <location>
        <begin position="45"/>
        <end position="159"/>
    </location>
</feature>
<keyword evidence="4" id="KW-1185">Reference proteome</keyword>
<dbReference type="Proteomes" id="UP001152797">
    <property type="component" value="Unassembled WGS sequence"/>
</dbReference>